<gene>
    <name evidence="3" type="ORF">OKJ99_05275</name>
</gene>
<accession>A0ABU6EYU9</accession>
<dbReference type="InterPro" id="IPR011042">
    <property type="entry name" value="6-blade_b-propeller_TolB-like"/>
</dbReference>
<dbReference type="Proteomes" id="UP001354931">
    <property type="component" value="Unassembled WGS sequence"/>
</dbReference>
<evidence type="ECO:0000313" key="3">
    <source>
        <dbReference type="EMBL" id="MEB8336926.1"/>
    </source>
</evidence>
<evidence type="ECO:0000313" key="4">
    <source>
        <dbReference type="Proteomes" id="UP001354931"/>
    </source>
</evidence>
<organism evidence="3 4">
    <name type="scientific">Streptomyces endophyticus</name>
    <dbReference type="NCBI Taxonomy" id="714166"/>
    <lineage>
        <taxon>Bacteria</taxon>
        <taxon>Bacillati</taxon>
        <taxon>Actinomycetota</taxon>
        <taxon>Actinomycetes</taxon>
        <taxon>Kitasatosporales</taxon>
        <taxon>Streptomycetaceae</taxon>
        <taxon>Streptomyces</taxon>
    </lineage>
</organism>
<dbReference type="InterPro" id="IPR005511">
    <property type="entry name" value="SMP-30"/>
</dbReference>
<feature type="domain" description="SMP-30/Gluconolactonase/LRE-like region" evidence="2">
    <location>
        <begin position="25"/>
        <end position="270"/>
    </location>
</feature>
<dbReference type="EMBL" id="JAOZYC010000024">
    <property type="protein sequence ID" value="MEB8336926.1"/>
    <property type="molecule type" value="Genomic_DNA"/>
</dbReference>
<dbReference type="Gene3D" id="2.120.10.30">
    <property type="entry name" value="TolB, C-terminal domain"/>
    <property type="match status" value="1"/>
</dbReference>
<keyword evidence="4" id="KW-1185">Reference proteome</keyword>
<dbReference type="RefSeq" id="WP_326014558.1">
    <property type="nucleotide sequence ID" value="NZ_JAOZYC010000024.1"/>
</dbReference>
<dbReference type="Pfam" id="PF08450">
    <property type="entry name" value="SGL"/>
    <property type="match status" value="1"/>
</dbReference>
<dbReference type="PANTHER" id="PTHR10907">
    <property type="entry name" value="REGUCALCIN"/>
    <property type="match status" value="1"/>
</dbReference>
<reference evidence="3 4" key="1">
    <citation type="submission" date="2022-10" db="EMBL/GenBank/DDBJ databases">
        <authorList>
            <person name="Xie J."/>
            <person name="Shen N."/>
        </authorList>
    </citation>
    <scope>NUCLEOTIDE SEQUENCE [LARGE SCALE GENOMIC DNA]</scope>
    <source>
        <strain evidence="3 4">YIM65594</strain>
    </source>
</reference>
<dbReference type="PRINTS" id="PR01790">
    <property type="entry name" value="SMP30FAMILY"/>
</dbReference>
<dbReference type="InterPro" id="IPR013658">
    <property type="entry name" value="SGL"/>
</dbReference>
<dbReference type="SUPFAM" id="SSF63829">
    <property type="entry name" value="Calcium-dependent phosphotriesterase"/>
    <property type="match status" value="1"/>
</dbReference>
<evidence type="ECO:0000256" key="1">
    <source>
        <dbReference type="ARBA" id="ARBA00008853"/>
    </source>
</evidence>
<dbReference type="PANTHER" id="PTHR10907:SF47">
    <property type="entry name" value="REGUCALCIN"/>
    <property type="match status" value="1"/>
</dbReference>
<comment type="similarity">
    <text evidence="1">Belongs to the SMP-30/CGR1 family.</text>
</comment>
<proteinExistence type="inferred from homology"/>
<comment type="caution">
    <text evidence="3">The sequence shown here is derived from an EMBL/GenBank/DDBJ whole genome shotgun (WGS) entry which is preliminary data.</text>
</comment>
<protein>
    <submittedName>
        <fullName evidence="3">SMP-30/gluconolactonase/LRE family protein</fullName>
    </submittedName>
</protein>
<name>A0ABU6EYU9_9ACTN</name>
<sequence length="303" mass="31730">MEHPHEPPTLDARAVRAVSPDRLELGEGLRLLDDHSVILVDILAGRLLRLDPAAAPEHALTQIARLPEPLGAVAPLPGHGWLAAAGTGFVLLPAEGARDAEPRWLHRPASGAGPTRRMNDAVCDAAGRMWAGSMAYDNTEGAGSLYRLDPDGTVSEVVAGLTIPNGPAFSPDGTTLYLADSAHGHIDAFTLDRRSGALSERRPFARFTTDEGSPDGMVTDAHGRLWCAVWGAAQVRCYSPDGRLLTAVPLPAAQPTSVCLTGQRLLVTTAAVGLADPGPWDGAVLDIPCTAPPVPTPRASLTT</sequence>
<evidence type="ECO:0000259" key="2">
    <source>
        <dbReference type="Pfam" id="PF08450"/>
    </source>
</evidence>